<dbReference type="InterPro" id="IPR027839">
    <property type="entry name" value="DUF4432"/>
</dbReference>
<dbReference type="Proteomes" id="UP000306509">
    <property type="component" value="Unassembled WGS sequence"/>
</dbReference>
<proteinExistence type="predicted"/>
<dbReference type="AlphaFoldDB" id="A0A4U8QD43"/>
<protein>
    <recommendedName>
        <fullName evidence="3">Aldose 1-epimerase</fullName>
    </recommendedName>
</protein>
<reference evidence="1 2" key="1">
    <citation type="journal article" date="2019" name="Anaerobe">
        <title>Detection of Robinsoniella peoriensis in multiple bone samples of a trauma patient.</title>
        <authorList>
            <person name="Schrottner P."/>
            <person name="Hartwich K."/>
            <person name="Bunk B."/>
            <person name="Schober I."/>
            <person name="Helbig S."/>
            <person name="Rudolph W.W."/>
            <person name="Gunzer F."/>
        </authorList>
    </citation>
    <scope>NUCLEOTIDE SEQUENCE [LARGE SCALE GENOMIC DNA]</scope>
    <source>
        <strain evidence="1 2">DSM 106044</strain>
    </source>
</reference>
<gene>
    <name evidence="1" type="ORF">DSM106044_00066</name>
</gene>
<name>A0A4U8QD43_9FIRM</name>
<dbReference type="Pfam" id="PF14486">
    <property type="entry name" value="DUF4432"/>
    <property type="match status" value="1"/>
</dbReference>
<evidence type="ECO:0000313" key="1">
    <source>
        <dbReference type="EMBL" id="TLD03042.1"/>
    </source>
</evidence>
<sequence>MQKTELKKMGSIQQMAYVRNIEFKEGRACGMKAIQVKSGNIQFTAAQDKCLDIVELSYKGRTLNFLSKPGLQNRQHYDSSGFEAQRSIMGGLFFTCGTDNVGTPEPEANPPLPMHGSLRSTPAEHVCTDAYWADTEYHIRISGEMRQAQLFGENVVLRRTIETVLGSNVIHIHDEFENQSYEEVPFMLLYHCNAGYPLLDKGTVIDIPTDQTVLRGEDSQTSLNWREMEEPEDGKPEEVFFHQVQADEKGDTYAAVINKDLGLGLKVHFNKNQLPNLTQWKSAASGDYALGLEPCNCRVNGQSWEKKNNTLMTLKSGEKKAVDLKFEIIEL</sequence>
<accession>A0A4U8QD43</accession>
<dbReference type="Gene3D" id="2.70.98.10">
    <property type="match status" value="1"/>
</dbReference>
<comment type="caution">
    <text evidence="1">The sequence shown here is derived from an EMBL/GenBank/DDBJ whole genome shotgun (WGS) entry which is preliminary data.</text>
</comment>
<dbReference type="EMBL" id="QGQD01000001">
    <property type="protein sequence ID" value="TLD03042.1"/>
    <property type="molecule type" value="Genomic_DNA"/>
</dbReference>
<dbReference type="RefSeq" id="WP_138001465.1">
    <property type="nucleotide sequence ID" value="NZ_QGQD01000001.1"/>
</dbReference>
<keyword evidence="2" id="KW-1185">Reference proteome</keyword>
<dbReference type="CDD" id="cd09023">
    <property type="entry name" value="Aldose_epim_Ec_c4013"/>
    <property type="match status" value="1"/>
</dbReference>
<evidence type="ECO:0008006" key="3">
    <source>
        <dbReference type="Google" id="ProtNLM"/>
    </source>
</evidence>
<evidence type="ECO:0000313" key="2">
    <source>
        <dbReference type="Proteomes" id="UP000306509"/>
    </source>
</evidence>
<organism evidence="1 2">
    <name type="scientific">Robinsoniella peoriensis</name>
    <dbReference type="NCBI Taxonomy" id="180332"/>
    <lineage>
        <taxon>Bacteria</taxon>
        <taxon>Bacillati</taxon>
        <taxon>Bacillota</taxon>
        <taxon>Clostridia</taxon>
        <taxon>Lachnospirales</taxon>
        <taxon>Lachnospiraceae</taxon>
        <taxon>Robinsoniella</taxon>
    </lineage>
</organism>
<dbReference type="GO" id="GO:0030246">
    <property type="term" value="F:carbohydrate binding"/>
    <property type="evidence" value="ECO:0007669"/>
    <property type="project" value="InterPro"/>
</dbReference>
<dbReference type="STRING" id="180332.GCA_000797495_02594"/>
<dbReference type="InterPro" id="IPR014718">
    <property type="entry name" value="GH-type_carb-bd"/>
</dbReference>